<organism evidence="1 2">
    <name type="scientific">Pseudoduganella namucuonensis</name>
    <dbReference type="NCBI Taxonomy" id="1035707"/>
    <lineage>
        <taxon>Bacteria</taxon>
        <taxon>Pseudomonadati</taxon>
        <taxon>Pseudomonadota</taxon>
        <taxon>Betaproteobacteria</taxon>
        <taxon>Burkholderiales</taxon>
        <taxon>Oxalobacteraceae</taxon>
        <taxon>Telluria group</taxon>
        <taxon>Pseudoduganella</taxon>
    </lineage>
</organism>
<dbReference type="STRING" id="1035707.SAMN05216552_102499"/>
<protein>
    <submittedName>
        <fullName evidence="1">Uncharacterized protein</fullName>
    </submittedName>
</protein>
<dbReference type="Proteomes" id="UP000199391">
    <property type="component" value="Unassembled WGS sequence"/>
</dbReference>
<reference evidence="2" key="1">
    <citation type="submission" date="2016-10" db="EMBL/GenBank/DDBJ databases">
        <authorList>
            <person name="Varghese N."/>
            <person name="Submissions S."/>
        </authorList>
    </citation>
    <scope>NUCLEOTIDE SEQUENCE [LARGE SCALE GENOMIC DNA]</scope>
    <source>
        <strain evidence="2">CGMCC 1.11014</strain>
    </source>
</reference>
<dbReference type="AlphaFoldDB" id="A0A1I7L7T6"/>
<evidence type="ECO:0000313" key="2">
    <source>
        <dbReference type="Proteomes" id="UP000199391"/>
    </source>
</evidence>
<proteinExistence type="predicted"/>
<sequence>MPAVVGSAAQFLYNATSGDLYFDRDGADAAYAAIQIAKLTGQKTLVASDLMVV</sequence>
<accession>A0A1I7L7T6</accession>
<dbReference type="EMBL" id="FPBO01000024">
    <property type="protein sequence ID" value="SFV05852.1"/>
    <property type="molecule type" value="Genomic_DNA"/>
</dbReference>
<name>A0A1I7L7T6_9BURK</name>
<keyword evidence="2" id="KW-1185">Reference proteome</keyword>
<evidence type="ECO:0000313" key="1">
    <source>
        <dbReference type="EMBL" id="SFV05852.1"/>
    </source>
</evidence>
<gene>
    <name evidence="1" type="ORF">SAMN05216552_102499</name>
</gene>